<dbReference type="WBParaSite" id="SMRG1_57470.1">
    <property type="protein sequence ID" value="SMRG1_57470.1"/>
    <property type="gene ID" value="SMRG1_57470"/>
</dbReference>
<evidence type="ECO:0000313" key="3">
    <source>
        <dbReference type="WBParaSite" id="SMRG1_57470.1"/>
    </source>
</evidence>
<reference evidence="3" key="1">
    <citation type="submission" date="2023-11" db="UniProtKB">
        <authorList>
            <consortium name="WormBaseParasite"/>
        </authorList>
    </citation>
    <scope>IDENTIFICATION</scope>
</reference>
<sequence>MMRFNSPSDLFIRISLILNLFSVFCICDEICKQPDWVNFTKVIFMNESYRYSHHYYYSQTINLKQPHPFVNGSFKIFEEDKPIKPEFPLKYFESQVSKFEFLSIGYLDIYKNDKIIGQISNNLGRLLSGQLLNEKNTPIVTNLLYPNGKISIYYENILSEINERGTVCGIHGSFQCETGDTEHEIAVPAEWIKNGTLVEYEVIGAICPIHHSSEACLN</sequence>
<dbReference type="AlphaFoldDB" id="A0AA84ZZY7"/>
<evidence type="ECO:0000313" key="2">
    <source>
        <dbReference type="Proteomes" id="UP000050790"/>
    </source>
</evidence>
<organism evidence="2 3">
    <name type="scientific">Schistosoma margrebowiei</name>
    <dbReference type="NCBI Taxonomy" id="48269"/>
    <lineage>
        <taxon>Eukaryota</taxon>
        <taxon>Metazoa</taxon>
        <taxon>Spiralia</taxon>
        <taxon>Lophotrochozoa</taxon>
        <taxon>Platyhelminthes</taxon>
        <taxon>Trematoda</taxon>
        <taxon>Digenea</taxon>
        <taxon>Strigeidida</taxon>
        <taxon>Schistosomatoidea</taxon>
        <taxon>Schistosomatidae</taxon>
        <taxon>Schistosoma</taxon>
    </lineage>
</organism>
<keyword evidence="1" id="KW-0732">Signal</keyword>
<feature type="chain" id="PRO_5041697293" evidence="1">
    <location>
        <begin position="28"/>
        <end position="218"/>
    </location>
</feature>
<proteinExistence type="predicted"/>
<protein>
    <submittedName>
        <fullName evidence="3">Uncharacterized protein</fullName>
    </submittedName>
</protein>
<evidence type="ECO:0000256" key="1">
    <source>
        <dbReference type="SAM" id="SignalP"/>
    </source>
</evidence>
<accession>A0AA84ZZY7</accession>
<name>A0AA84ZZY7_9TREM</name>
<dbReference type="Proteomes" id="UP000050790">
    <property type="component" value="Unassembled WGS sequence"/>
</dbReference>
<feature type="signal peptide" evidence="1">
    <location>
        <begin position="1"/>
        <end position="27"/>
    </location>
</feature>